<dbReference type="STRING" id="1200352.A606_00060"/>
<dbReference type="Proteomes" id="UP000014809">
    <property type="component" value="Chromosome"/>
</dbReference>
<dbReference type="OrthoDB" id="4413566at2"/>
<dbReference type="SMART" id="SM00507">
    <property type="entry name" value="HNHc"/>
    <property type="match status" value="1"/>
</dbReference>
<dbReference type="InterPro" id="IPR003615">
    <property type="entry name" value="HNH_nuc"/>
</dbReference>
<organism evidence="2 3">
    <name type="scientific">Corynebacterium terpenotabidum Y-11</name>
    <dbReference type="NCBI Taxonomy" id="1200352"/>
    <lineage>
        <taxon>Bacteria</taxon>
        <taxon>Bacillati</taxon>
        <taxon>Actinomycetota</taxon>
        <taxon>Actinomycetes</taxon>
        <taxon>Mycobacteriales</taxon>
        <taxon>Corynebacteriaceae</taxon>
        <taxon>Corynebacterium</taxon>
    </lineage>
</organism>
<keyword evidence="3" id="KW-1185">Reference proteome</keyword>
<evidence type="ECO:0000259" key="1">
    <source>
        <dbReference type="SMART" id="SM00507"/>
    </source>
</evidence>
<dbReference type="EMBL" id="CP003696">
    <property type="protein sequence ID" value="AGP29670.1"/>
    <property type="molecule type" value="Genomic_DNA"/>
</dbReference>
<proteinExistence type="predicted"/>
<evidence type="ECO:0000313" key="2">
    <source>
        <dbReference type="EMBL" id="AGP29670.1"/>
    </source>
</evidence>
<reference evidence="2 3" key="1">
    <citation type="submission" date="2012-06" db="EMBL/GenBank/DDBJ databases">
        <title>Complete genome sequence of Corynebacterium terpenotabidum Y-11 (=DSM 44721).</title>
        <authorList>
            <person name="Ruckert C."/>
            <person name="Albersmeier A."/>
            <person name="Al-Dilaimi A."/>
            <person name="Szczepanowski R."/>
            <person name="Kalinowski J."/>
        </authorList>
    </citation>
    <scope>NUCLEOTIDE SEQUENCE [LARGE SCALE GENOMIC DNA]</scope>
    <source>
        <strain evidence="2 3">Y-11</strain>
    </source>
</reference>
<feature type="domain" description="HNH nuclease" evidence="1">
    <location>
        <begin position="264"/>
        <end position="316"/>
    </location>
</feature>
<gene>
    <name evidence="2" type="ORF">A606_00060</name>
</gene>
<dbReference type="AlphaFoldDB" id="S4XDK5"/>
<dbReference type="HOGENOM" id="CLU_035975_2_0_11"/>
<sequence>MNRDHLVLARHCTPDPDADVEKHLSTLTARFSLPRHRVSAYCDIGLLLVAFPQLAVHLSHGMLGLDHLTMLARCCDGITQDEGDEPEHSIEHALIRVLTPRRDGETLPGVRALHHRIQKVIAEHDALARPLDPGEQATTRTAAQRATDRSLAHRRVDVLSFPDSPTTTVTAVLTDPEAAELCAVLNAVCRKLACSRADALMHMVRGTAEVAVTLNIYREPESPVAATSDGTWLSAIATENFMARVTSLRVTGHASTEAYTPTEAIASFVRGRDGTCRFPGCEVPADQCDLDHIMRFQSGGATSTTNLHCLCRRHHLMKTMGWFDVTVTAEGTEMWTSIDDGHVLMTEPTGPLAVYARSTFRSRASRRYSTLREHNRLRLDELARVTAAVAEARPAPAAPTDREVPF</sequence>
<dbReference type="CDD" id="cd00085">
    <property type="entry name" value="HNHc"/>
    <property type="match status" value="1"/>
</dbReference>
<dbReference type="RefSeq" id="WP_020440035.1">
    <property type="nucleotide sequence ID" value="NC_021663.1"/>
</dbReference>
<name>S4XDK5_9CORY</name>
<dbReference type="Gene3D" id="1.10.30.50">
    <property type="match status" value="1"/>
</dbReference>
<dbReference type="PATRIC" id="fig|1200352.3.peg.12"/>
<dbReference type="eggNOG" id="COG1403">
    <property type="taxonomic scope" value="Bacteria"/>
</dbReference>
<protein>
    <recommendedName>
        <fullName evidence="1">HNH nuclease domain-containing protein</fullName>
    </recommendedName>
</protein>
<accession>S4XDK5</accession>
<dbReference type="KEGG" id="cter:A606_00060"/>
<evidence type="ECO:0000313" key="3">
    <source>
        <dbReference type="Proteomes" id="UP000014809"/>
    </source>
</evidence>